<dbReference type="Proteomes" id="UP000225740">
    <property type="component" value="Unassembled WGS sequence"/>
</dbReference>
<dbReference type="AlphaFoldDB" id="A0A2G1W0A6"/>
<evidence type="ECO:0000256" key="3">
    <source>
        <dbReference type="ARBA" id="ARBA00006341"/>
    </source>
</evidence>
<dbReference type="GO" id="GO:0009097">
    <property type="term" value="P:isoleucine biosynthetic process"/>
    <property type="evidence" value="ECO:0007669"/>
    <property type="project" value="UniProtKB-UniPathway"/>
</dbReference>
<evidence type="ECO:0000256" key="5">
    <source>
        <dbReference type="ARBA" id="ARBA00013145"/>
    </source>
</evidence>
<dbReference type="EMBL" id="NIZW01000026">
    <property type="protein sequence ID" value="PHQ32476.1"/>
    <property type="molecule type" value="Genomic_DNA"/>
</dbReference>
<dbReference type="InterPro" id="IPR019455">
    <property type="entry name" value="Acetolactate_synth_ssu_C"/>
</dbReference>
<dbReference type="InterPro" id="IPR002912">
    <property type="entry name" value="ACT_dom"/>
</dbReference>
<name>A0A2G1W0A6_9BACT</name>
<dbReference type="CDD" id="cd04878">
    <property type="entry name" value="ACT_AHAS"/>
    <property type="match status" value="1"/>
</dbReference>
<evidence type="ECO:0000259" key="9">
    <source>
        <dbReference type="PROSITE" id="PS51671"/>
    </source>
</evidence>
<dbReference type="Gene3D" id="3.30.70.1150">
    <property type="entry name" value="ACT-like. Chain A, domain 2"/>
    <property type="match status" value="1"/>
</dbReference>
<evidence type="ECO:0000313" key="10">
    <source>
        <dbReference type="EMBL" id="PHQ32476.1"/>
    </source>
</evidence>
<dbReference type="NCBIfam" id="TIGR00119">
    <property type="entry name" value="acolac_sm"/>
    <property type="match status" value="1"/>
</dbReference>
<evidence type="ECO:0000313" key="11">
    <source>
        <dbReference type="Proteomes" id="UP000225740"/>
    </source>
</evidence>
<dbReference type="GO" id="GO:1990610">
    <property type="term" value="F:acetolactate synthase regulator activity"/>
    <property type="evidence" value="ECO:0007669"/>
    <property type="project" value="InterPro"/>
</dbReference>
<organism evidence="10 11">
    <name type="scientific">Rhodopirellula bahusiensis</name>
    <dbReference type="NCBI Taxonomy" id="2014065"/>
    <lineage>
        <taxon>Bacteria</taxon>
        <taxon>Pseudomonadati</taxon>
        <taxon>Planctomycetota</taxon>
        <taxon>Planctomycetia</taxon>
        <taxon>Pirellulales</taxon>
        <taxon>Pirellulaceae</taxon>
        <taxon>Rhodopirellula</taxon>
    </lineage>
</organism>
<evidence type="ECO:0000256" key="8">
    <source>
        <dbReference type="ARBA" id="ARBA00048670"/>
    </source>
</evidence>
<dbReference type="UniPathway" id="UPA00047">
    <property type="reaction ID" value="UER00055"/>
</dbReference>
<dbReference type="EC" id="2.2.1.6" evidence="5"/>
<dbReference type="SUPFAM" id="SSF55021">
    <property type="entry name" value="ACT-like"/>
    <property type="match status" value="2"/>
</dbReference>
<reference evidence="10 11" key="1">
    <citation type="submission" date="2017-06" db="EMBL/GenBank/DDBJ databases">
        <title>Description of Rhodopirellula bahusiensis sp. nov.</title>
        <authorList>
            <person name="Kizina J."/>
            <person name="Harder J."/>
        </authorList>
    </citation>
    <scope>NUCLEOTIDE SEQUENCE [LARGE SCALE GENOMIC DNA]</scope>
    <source>
        <strain evidence="10 11">SWK21</strain>
    </source>
</reference>
<dbReference type="InterPro" id="IPR039557">
    <property type="entry name" value="AHAS_ACT"/>
</dbReference>
<dbReference type="PANTHER" id="PTHR30239">
    <property type="entry name" value="ACETOLACTATE SYNTHASE SMALL SUBUNIT"/>
    <property type="match status" value="1"/>
</dbReference>
<comment type="pathway">
    <text evidence="2">Amino-acid biosynthesis; L-valine biosynthesis; L-valine from pyruvate: step 1/4.</text>
</comment>
<evidence type="ECO:0000256" key="2">
    <source>
        <dbReference type="ARBA" id="ARBA00005025"/>
    </source>
</evidence>
<comment type="subunit">
    <text evidence="4">Dimer of large and small chains.</text>
</comment>
<dbReference type="InterPro" id="IPR045865">
    <property type="entry name" value="ACT-like_dom_sf"/>
</dbReference>
<feature type="domain" description="ACT" evidence="9">
    <location>
        <begin position="59"/>
        <end position="133"/>
    </location>
</feature>
<comment type="pathway">
    <text evidence="1">Amino-acid biosynthesis; L-isoleucine biosynthesis; L-isoleucine from 2-oxobutanoate: step 1/4.</text>
</comment>
<dbReference type="NCBIfam" id="NF008864">
    <property type="entry name" value="PRK11895.1"/>
    <property type="match status" value="1"/>
</dbReference>
<gene>
    <name evidence="10" type="ORF">CEE69_25450</name>
</gene>
<keyword evidence="7" id="KW-0100">Branched-chain amino acid biosynthesis</keyword>
<evidence type="ECO:0000256" key="6">
    <source>
        <dbReference type="ARBA" id="ARBA00022605"/>
    </source>
</evidence>
<comment type="similarity">
    <text evidence="3">Belongs to the acetolactate synthase small subunit family.</text>
</comment>
<proteinExistence type="inferred from homology"/>
<keyword evidence="6" id="KW-0028">Amino-acid biosynthesis</keyword>
<protein>
    <recommendedName>
        <fullName evidence="5">acetolactate synthase</fullName>
        <ecNumber evidence="5">2.2.1.6</ecNumber>
    </recommendedName>
</protein>
<dbReference type="PANTHER" id="PTHR30239:SF0">
    <property type="entry name" value="ACETOLACTATE SYNTHASE SMALL SUBUNIT 1, CHLOROPLASTIC"/>
    <property type="match status" value="1"/>
</dbReference>
<dbReference type="GO" id="GO:0003984">
    <property type="term" value="F:acetolactate synthase activity"/>
    <property type="evidence" value="ECO:0007669"/>
    <property type="project" value="UniProtKB-EC"/>
</dbReference>
<dbReference type="FunFam" id="3.30.70.260:FF:000001">
    <property type="entry name" value="Acetolactate synthase, small subunit"/>
    <property type="match status" value="1"/>
</dbReference>
<dbReference type="OrthoDB" id="9787365at2"/>
<evidence type="ECO:0000256" key="1">
    <source>
        <dbReference type="ARBA" id="ARBA00004974"/>
    </source>
</evidence>
<evidence type="ECO:0000256" key="4">
    <source>
        <dbReference type="ARBA" id="ARBA00011744"/>
    </source>
</evidence>
<evidence type="ECO:0000256" key="7">
    <source>
        <dbReference type="ARBA" id="ARBA00023304"/>
    </source>
</evidence>
<dbReference type="InterPro" id="IPR027271">
    <property type="entry name" value="Acetolactate_synth/TF_NikR_C"/>
</dbReference>
<dbReference type="GO" id="GO:0005829">
    <property type="term" value="C:cytosol"/>
    <property type="evidence" value="ECO:0007669"/>
    <property type="project" value="TreeGrafter"/>
</dbReference>
<keyword evidence="11" id="KW-1185">Reference proteome</keyword>
<dbReference type="Gene3D" id="3.30.70.260">
    <property type="match status" value="1"/>
</dbReference>
<dbReference type="Pfam" id="PF10369">
    <property type="entry name" value="ALS_ss_C"/>
    <property type="match status" value="1"/>
</dbReference>
<dbReference type="UniPathway" id="UPA00049">
    <property type="reaction ID" value="UER00059"/>
</dbReference>
<sequence length="229" mass="25103">MQRLARSPWQRQPPKLSCVALDRDPSLVFVASSTRLAIFFALTWRLTGTSMASPNQRHLLSALVQNVPGVLAHISGMLASRGYNIDSLAVGETEDASLSRMTFVVVGDDQVLDQVRKQLEKIVTVVRVLDISSNDYVERDLLLVKVTAPAGGVRSEIRELVDIFRGQIVDVGEGEVMIEISGRANKVQAFIERIDRYGIVELVRTGRIAMVRSGSQVTSSEPAAETVQA</sequence>
<dbReference type="GO" id="GO:0009099">
    <property type="term" value="P:L-valine biosynthetic process"/>
    <property type="evidence" value="ECO:0007669"/>
    <property type="project" value="UniProtKB-UniPathway"/>
</dbReference>
<comment type="catalytic activity">
    <reaction evidence="8">
        <text>2 pyruvate + H(+) = (2S)-2-acetolactate + CO2</text>
        <dbReference type="Rhea" id="RHEA:25249"/>
        <dbReference type="ChEBI" id="CHEBI:15361"/>
        <dbReference type="ChEBI" id="CHEBI:15378"/>
        <dbReference type="ChEBI" id="CHEBI:16526"/>
        <dbReference type="ChEBI" id="CHEBI:58476"/>
        <dbReference type="EC" id="2.2.1.6"/>
    </reaction>
</comment>
<comment type="caution">
    <text evidence="10">The sequence shown here is derived from an EMBL/GenBank/DDBJ whole genome shotgun (WGS) entry which is preliminary data.</text>
</comment>
<dbReference type="InterPro" id="IPR054480">
    <property type="entry name" value="AHAS_small-like_ACT"/>
</dbReference>
<accession>A0A2G1W0A6</accession>
<dbReference type="PROSITE" id="PS51671">
    <property type="entry name" value="ACT"/>
    <property type="match status" value="1"/>
</dbReference>
<dbReference type="Pfam" id="PF22629">
    <property type="entry name" value="ACT_AHAS_ss"/>
    <property type="match status" value="1"/>
</dbReference>
<dbReference type="InterPro" id="IPR004789">
    <property type="entry name" value="Acetalactate_synth_ssu"/>
</dbReference>
<dbReference type="FunFam" id="3.30.70.1150:FF:000001">
    <property type="entry name" value="Acetolactate synthase small subunit"/>
    <property type="match status" value="1"/>
</dbReference>